<reference evidence="1" key="3">
    <citation type="submission" date="2015-02" db="UniProtKB">
        <authorList>
            <consortium name="EnsemblProtists"/>
        </authorList>
    </citation>
    <scope>IDENTIFICATION</scope>
    <source>
        <strain evidence="1">DAOM BR144</strain>
    </source>
</reference>
<dbReference type="HOGENOM" id="CLU_2890745_0_0_1"/>
<organism evidence="1 2">
    <name type="scientific">Globisporangium ultimum (strain ATCC 200006 / CBS 805.95 / DAOM BR144)</name>
    <name type="common">Pythium ultimum</name>
    <dbReference type="NCBI Taxonomy" id="431595"/>
    <lineage>
        <taxon>Eukaryota</taxon>
        <taxon>Sar</taxon>
        <taxon>Stramenopiles</taxon>
        <taxon>Oomycota</taxon>
        <taxon>Peronosporomycetes</taxon>
        <taxon>Pythiales</taxon>
        <taxon>Pythiaceae</taxon>
        <taxon>Globisporangium</taxon>
    </lineage>
</organism>
<evidence type="ECO:0000313" key="1">
    <source>
        <dbReference type="EnsemblProtists" id="PYU1_T002866"/>
    </source>
</evidence>
<dbReference type="AlphaFoldDB" id="K3WD25"/>
<dbReference type="InParanoid" id="K3WD25"/>
<name>K3WD25_GLOUD</name>
<sequence>MRTHDSTFYVTKLNHYDMMFRYGDSLFSKSKKPVKWFKNLRLHASVEAVLVQEKKKSKGCVHS</sequence>
<dbReference type="EMBL" id="GL376628">
    <property type="status" value="NOT_ANNOTATED_CDS"/>
    <property type="molecule type" value="Genomic_DNA"/>
</dbReference>
<protein>
    <submittedName>
        <fullName evidence="1">Uncharacterized protein</fullName>
    </submittedName>
</protein>
<dbReference type="EnsemblProtists" id="PYU1_T002866">
    <property type="protein sequence ID" value="PYU1_T002866"/>
    <property type="gene ID" value="PYU1_G002863"/>
</dbReference>
<proteinExistence type="predicted"/>
<reference evidence="2" key="1">
    <citation type="journal article" date="2010" name="Genome Biol.">
        <title>Genome sequence of the necrotrophic plant pathogen Pythium ultimum reveals original pathogenicity mechanisms and effector repertoire.</title>
        <authorList>
            <person name="Levesque C.A."/>
            <person name="Brouwer H."/>
            <person name="Cano L."/>
            <person name="Hamilton J.P."/>
            <person name="Holt C."/>
            <person name="Huitema E."/>
            <person name="Raffaele S."/>
            <person name="Robideau G.P."/>
            <person name="Thines M."/>
            <person name="Win J."/>
            <person name="Zerillo M.M."/>
            <person name="Beakes G.W."/>
            <person name="Boore J.L."/>
            <person name="Busam D."/>
            <person name="Dumas B."/>
            <person name="Ferriera S."/>
            <person name="Fuerstenberg S.I."/>
            <person name="Gachon C.M."/>
            <person name="Gaulin E."/>
            <person name="Govers F."/>
            <person name="Grenville-Briggs L."/>
            <person name="Horner N."/>
            <person name="Hostetler J."/>
            <person name="Jiang R.H."/>
            <person name="Johnson J."/>
            <person name="Krajaejun T."/>
            <person name="Lin H."/>
            <person name="Meijer H.J."/>
            <person name="Moore B."/>
            <person name="Morris P."/>
            <person name="Phuntmart V."/>
            <person name="Puiu D."/>
            <person name="Shetty J."/>
            <person name="Stajich J.E."/>
            <person name="Tripathy S."/>
            <person name="Wawra S."/>
            <person name="van West P."/>
            <person name="Whitty B.R."/>
            <person name="Coutinho P.M."/>
            <person name="Henrissat B."/>
            <person name="Martin F."/>
            <person name="Thomas P.D."/>
            <person name="Tyler B.M."/>
            <person name="De Vries R.P."/>
            <person name="Kamoun S."/>
            <person name="Yandell M."/>
            <person name="Tisserat N."/>
            <person name="Buell C.R."/>
        </authorList>
    </citation>
    <scope>NUCLEOTIDE SEQUENCE</scope>
    <source>
        <strain evidence="2">DAOM:BR144</strain>
    </source>
</reference>
<accession>K3WD25</accession>
<reference evidence="2" key="2">
    <citation type="submission" date="2010-04" db="EMBL/GenBank/DDBJ databases">
        <authorList>
            <person name="Buell R."/>
            <person name="Hamilton J."/>
            <person name="Hostetler J."/>
        </authorList>
    </citation>
    <scope>NUCLEOTIDE SEQUENCE [LARGE SCALE GENOMIC DNA]</scope>
    <source>
        <strain evidence="2">DAOM:BR144</strain>
    </source>
</reference>
<keyword evidence="2" id="KW-1185">Reference proteome</keyword>
<evidence type="ECO:0000313" key="2">
    <source>
        <dbReference type="Proteomes" id="UP000019132"/>
    </source>
</evidence>
<dbReference type="VEuPathDB" id="FungiDB:PYU1_G002863"/>
<dbReference type="Proteomes" id="UP000019132">
    <property type="component" value="Unassembled WGS sequence"/>
</dbReference>